<proteinExistence type="predicted"/>
<dbReference type="OrthoDB" id="1453743at2"/>
<protein>
    <submittedName>
        <fullName evidence="1">Uncharacterized protein</fullName>
    </submittedName>
</protein>
<name>A0A3D9CVC8_9FLAO</name>
<organism evidence="1 2">
    <name type="scientific">Epilithonimonas hispanica</name>
    <dbReference type="NCBI Taxonomy" id="358687"/>
    <lineage>
        <taxon>Bacteria</taxon>
        <taxon>Pseudomonadati</taxon>
        <taxon>Bacteroidota</taxon>
        <taxon>Flavobacteriia</taxon>
        <taxon>Flavobacteriales</taxon>
        <taxon>Weeksellaceae</taxon>
        <taxon>Chryseobacterium group</taxon>
        <taxon>Epilithonimonas</taxon>
    </lineage>
</organism>
<keyword evidence="2" id="KW-1185">Reference proteome</keyword>
<sequence length="91" mass="11242">MSELDVYDDFQHYKYYNGESENPFCGKDENPLNFLNPKALFWHYEKHYYFSQDSQHQDLKSFIKHLIDNKLSEYHRDTDELQEMYYNNSIK</sequence>
<evidence type="ECO:0000313" key="2">
    <source>
        <dbReference type="Proteomes" id="UP000256326"/>
    </source>
</evidence>
<gene>
    <name evidence="1" type="ORF">DRF58_12265</name>
</gene>
<dbReference type="Proteomes" id="UP000256326">
    <property type="component" value="Unassembled WGS sequence"/>
</dbReference>
<comment type="caution">
    <text evidence="1">The sequence shown here is derived from an EMBL/GenBank/DDBJ whole genome shotgun (WGS) entry which is preliminary data.</text>
</comment>
<evidence type="ECO:0000313" key="1">
    <source>
        <dbReference type="EMBL" id="REC69756.1"/>
    </source>
</evidence>
<dbReference type="EMBL" id="QNUG01000026">
    <property type="protein sequence ID" value="REC69756.1"/>
    <property type="molecule type" value="Genomic_DNA"/>
</dbReference>
<dbReference type="AlphaFoldDB" id="A0A3D9CVC8"/>
<dbReference type="RefSeq" id="WP_116035829.1">
    <property type="nucleotide sequence ID" value="NZ_JBHLVV010000041.1"/>
</dbReference>
<accession>A0A3D9CVC8</accession>
<reference evidence="1 2" key="1">
    <citation type="journal article" date="2006" name="Int. J. Syst. Evol. Microbiol.">
        <title>Chryseobacterium hispanicum sp. nov., isolated from the drinking water distribution system of Sevilla, Spain.</title>
        <authorList>
            <person name="Gallego V."/>
            <person name="Garcia M.T."/>
            <person name="Ventosa A."/>
        </authorList>
    </citation>
    <scope>NUCLEOTIDE SEQUENCE [LARGE SCALE GENOMIC DNA]</scope>
    <source>
        <strain evidence="1 2">KCTC 22104</strain>
    </source>
</reference>